<accession>A0ABP4T896</accession>
<dbReference type="Pfam" id="PF01266">
    <property type="entry name" value="DAO"/>
    <property type="match status" value="1"/>
</dbReference>
<comment type="caution">
    <text evidence="2">The sequence shown here is derived from an EMBL/GenBank/DDBJ whole genome shotgun (WGS) entry which is preliminary data.</text>
</comment>
<dbReference type="InterPro" id="IPR036188">
    <property type="entry name" value="FAD/NAD-bd_sf"/>
</dbReference>
<proteinExistence type="predicted"/>
<dbReference type="PANTHER" id="PTHR13847">
    <property type="entry name" value="SARCOSINE DEHYDROGENASE-RELATED"/>
    <property type="match status" value="1"/>
</dbReference>
<organism evidence="2 3">
    <name type="scientific">Microbacterium lacus</name>
    <dbReference type="NCBI Taxonomy" id="415217"/>
    <lineage>
        <taxon>Bacteria</taxon>
        <taxon>Bacillati</taxon>
        <taxon>Actinomycetota</taxon>
        <taxon>Actinomycetes</taxon>
        <taxon>Micrococcales</taxon>
        <taxon>Microbacteriaceae</taxon>
        <taxon>Microbacterium</taxon>
    </lineage>
</organism>
<dbReference type="PANTHER" id="PTHR13847:SF281">
    <property type="entry name" value="FAD DEPENDENT OXIDOREDUCTASE DOMAIN-CONTAINING PROTEIN"/>
    <property type="match status" value="1"/>
</dbReference>
<evidence type="ECO:0000313" key="2">
    <source>
        <dbReference type="EMBL" id="GAA1683934.1"/>
    </source>
</evidence>
<protein>
    <submittedName>
        <fullName evidence="2">FAD-dependent oxidoreductase</fullName>
    </submittedName>
</protein>
<dbReference type="Gene3D" id="3.50.50.60">
    <property type="entry name" value="FAD/NAD(P)-binding domain"/>
    <property type="match status" value="1"/>
</dbReference>
<evidence type="ECO:0000259" key="1">
    <source>
        <dbReference type="Pfam" id="PF01266"/>
    </source>
</evidence>
<reference evidence="3" key="1">
    <citation type="journal article" date="2019" name="Int. J. Syst. Evol. Microbiol.">
        <title>The Global Catalogue of Microorganisms (GCM) 10K type strain sequencing project: providing services to taxonomists for standard genome sequencing and annotation.</title>
        <authorList>
            <consortium name="The Broad Institute Genomics Platform"/>
            <consortium name="The Broad Institute Genome Sequencing Center for Infectious Disease"/>
            <person name="Wu L."/>
            <person name="Ma J."/>
        </authorList>
    </citation>
    <scope>NUCLEOTIDE SEQUENCE [LARGE SCALE GENOMIC DNA]</scope>
    <source>
        <strain evidence="3">JCM 15575</strain>
    </source>
</reference>
<feature type="domain" description="FAD dependent oxidoreductase" evidence="1">
    <location>
        <begin position="54"/>
        <end position="416"/>
    </location>
</feature>
<dbReference type="RefSeq" id="WP_344055662.1">
    <property type="nucleotide sequence ID" value="NZ_BAAAPK010000001.1"/>
</dbReference>
<dbReference type="Proteomes" id="UP001500596">
    <property type="component" value="Unassembled WGS sequence"/>
</dbReference>
<evidence type="ECO:0000313" key="3">
    <source>
        <dbReference type="Proteomes" id="UP001500596"/>
    </source>
</evidence>
<sequence>MTAAIPPTAYGHELKTPIDAVRRSLTGARTVPFWIDDLGSASQRPALAGRHETDLLVVGGGFCGLWTALIAKERDPQRSVTLIDGVRVGWAASGRNGGFAEASLTHGEENGELHFADEMALIRRLEKDNFTAFRDTISCYGIDAEWEETGTLTVATEPHQVPWLRDAAAGDADHDAVFLEGDALRARGDSPLYRAGLFTEEGQAYVHPAKLARGLAEAAERLGVRIFERTRAKDLRIDASGRVEVTTSEGVISAERVALATNVFPSLLPSLRLFTVPVYDYVLMTEPLTEEQLQAIGWTERHGITDSSREFHYYRKTADNRILFGGYDAVYHRGGKVRPEQDLRPETFERLADHFFLTFPQLAGIRFTHTWGGAIDMSTQLVAFHGVARGGRVAYSAGYTGLGVVATRFGAEVMLDLLEGRDTERTGLKMSRRLPIPIPPEPFAYPLIQMMRNAVAASDRNGGKDGLLLKTAGLFGVGFDS</sequence>
<dbReference type="EMBL" id="BAAAPK010000001">
    <property type="protein sequence ID" value="GAA1683934.1"/>
    <property type="molecule type" value="Genomic_DNA"/>
</dbReference>
<dbReference type="Gene3D" id="3.30.9.10">
    <property type="entry name" value="D-Amino Acid Oxidase, subunit A, domain 2"/>
    <property type="match status" value="1"/>
</dbReference>
<keyword evidence="3" id="KW-1185">Reference proteome</keyword>
<gene>
    <name evidence="2" type="ORF">GCM10009807_29700</name>
</gene>
<dbReference type="SUPFAM" id="SSF51905">
    <property type="entry name" value="FAD/NAD(P)-binding domain"/>
    <property type="match status" value="1"/>
</dbReference>
<dbReference type="InterPro" id="IPR006076">
    <property type="entry name" value="FAD-dep_OxRdtase"/>
</dbReference>
<name>A0ABP4T896_9MICO</name>